<dbReference type="AlphaFoldDB" id="A0A380Q6Y5"/>
<reference evidence="1 2" key="1">
    <citation type="submission" date="2018-06" db="EMBL/GenBank/DDBJ databases">
        <authorList>
            <consortium name="Pathogen Informatics"/>
            <person name="Doyle S."/>
        </authorList>
    </citation>
    <scope>NUCLEOTIDE SEQUENCE [LARGE SCALE GENOMIC DNA]</scope>
    <source>
        <strain evidence="1 2">NCTC8580</strain>
    </source>
</reference>
<gene>
    <name evidence="1" type="ORF">NCTC8580_01425</name>
</gene>
<organism evidence="1 2">
    <name type="scientific">Yersinia pseudotuberculosis</name>
    <dbReference type="NCBI Taxonomy" id="633"/>
    <lineage>
        <taxon>Bacteria</taxon>
        <taxon>Pseudomonadati</taxon>
        <taxon>Pseudomonadota</taxon>
        <taxon>Gammaproteobacteria</taxon>
        <taxon>Enterobacterales</taxon>
        <taxon>Yersiniaceae</taxon>
        <taxon>Yersinia</taxon>
    </lineage>
</organism>
<accession>A0A380Q6Y5</accession>
<sequence>MSDPLHSDYLQQCRLLHLNVRLCLVHDFLRGILILVSKYMKFDVTRSLVRVLPHPSHRYADLQGCFQHQ</sequence>
<proteinExistence type="predicted"/>
<dbReference type="Proteomes" id="UP000255087">
    <property type="component" value="Unassembled WGS sequence"/>
</dbReference>
<dbReference type="EMBL" id="UHJC01000001">
    <property type="protein sequence ID" value="SUP81329.1"/>
    <property type="molecule type" value="Genomic_DNA"/>
</dbReference>
<evidence type="ECO:0000313" key="1">
    <source>
        <dbReference type="EMBL" id="SUP81329.1"/>
    </source>
</evidence>
<name>A0A380Q6Y5_YERPU</name>
<protein>
    <submittedName>
        <fullName evidence="1">Uncharacterized protein</fullName>
    </submittedName>
</protein>
<evidence type="ECO:0000313" key="2">
    <source>
        <dbReference type="Proteomes" id="UP000255087"/>
    </source>
</evidence>